<feature type="transmembrane region" description="Helical" evidence="1">
    <location>
        <begin position="291"/>
        <end position="314"/>
    </location>
</feature>
<sequence>MSGSSKVKEKAVGQIELFYDLIYVYAISRLTILVEEPKNGVIPFSDFLTYLVVALVILQAWLYMTNYVNRYGQWKWHEYLLIAGNMIGAVYMTNTISKNWNEMTLTFNLSMLVMLVCVWLLYFIQLCLKQQDAGAAKNSLVILTVDCLLYFAAFLASIFHADSAVIWMDAVAVLVGAFLPFFVRGHFDISIISFPHLAERFELLTIVTFGEGVVGMTEYFDVQHFSMRPILTFTVILLLFGCYMLQLHSLCSHKRVERALRLMFTHYFILIALNLVTVGFHFLENPEADRMFTACLMIVSLAVFFTSILIDSAYYSAKYRFTGKDAGIAFASLAAGAAVMLVGRNNTYFFLIGELLAVLGTFCMLLWKWKHPRQAAARS</sequence>
<feature type="transmembrane region" description="Helical" evidence="1">
    <location>
        <begin position="105"/>
        <end position="128"/>
    </location>
</feature>
<dbReference type="EMBL" id="BOCI01000542">
    <property type="protein sequence ID" value="GHW02209.1"/>
    <property type="molecule type" value="Genomic_DNA"/>
</dbReference>
<dbReference type="RefSeq" id="WP_201331464.1">
    <property type="nucleotide sequence ID" value="NZ_BOCG01000436.1"/>
</dbReference>
<dbReference type="Pfam" id="PF06772">
    <property type="entry name" value="LtrA"/>
    <property type="match status" value="1"/>
</dbReference>
<keyword evidence="1" id="KW-0812">Transmembrane</keyword>
<dbReference type="PANTHER" id="PTHR36840">
    <property type="entry name" value="BLL5714 PROTEIN"/>
    <property type="match status" value="1"/>
</dbReference>
<proteinExistence type="predicted"/>
<evidence type="ECO:0008006" key="4">
    <source>
        <dbReference type="Google" id="ProtNLM"/>
    </source>
</evidence>
<feature type="transmembrane region" description="Helical" evidence="1">
    <location>
        <begin position="47"/>
        <end position="64"/>
    </location>
</feature>
<dbReference type="PANTHER" id="PTHR36840:SF1">
    <property type="entry name" value="BLL5714 PROTEIN"/>
    <property type="match status" value="1"/>
</dbReference>
<keyword evidence="1" id="KW-0472">Membrane</keyword>
<evidence type="ECO:0000313" key="3">
    <source>
        <dbReference type="Proteomes" id="UP000616547"/>
    </source>
</evidence>
<gene>
    <name evidence="2" type="ORF">lacNasYZ03_18960</name>
</gene>
<protein>
    <recommendedName>
        <fullName evidence="4">Low temperature requirement protein A</fullName>
    </recommendedName>
</protein>
<evidence type="ECO:0000256" key="1">
    <source>
        <dbReference type="SAM" id="Phobius"/>
    </source>
</evidence>
<keyword evidence="1" id="KW-1133">Transmembrane helix</keyword>
<feature type="transmembrane region" description="Helical" evidence="1">
    <location>
        <begin position="326"/>
        <end position="342"/>
    </location>
</feature>
<feature type="transmembrane region" description="Helical" evidence="1">
    <location>
        <begin position="348"/>
        <end position="369"/>
    </location>
</feature>
<feature type="transmembrane region" description="Helical" evidence="1">
    <location>
        <begin position="165"/>
        <end position="183"/>
    </location>
</feature>
<organism evidence="2 3">
    <name type="scientific">Lactobacillus nasalidis</name>
    <dbReference type="NCBI Taxonomy" id="2797258"/>
    <lineage>
        <taxon>Bacteria</taxon>
        <taxon>Bacillati</taxon>
        <taxon>Bacillota</taxon>
        <taxon>Bacilli</taxon>
        <taxon>Lactobacillales</taxon>
        <taxon>Lactobacillaceae</taxon>
        <taxon>Lactobacillus</taxon>
    </lineage>
</organism>
<feature type="transmembrane region" description="Helical" evidence="1">
    <location>
        <begin position="203"/>
        <end position="220"/>
    </location>
</feature>
<keyword evidence="3" id="KW-1185">Reference proteome</keyword>
<feature type="transmembrane region" description="Helical" evidence="1">
    <location>
        <begin position="259"/>
        <end position="279"/>
    </location>
</feature>
<comment type="caution">
    <text evidence="2">The sequence shown here is derived from an EMBL/GenBank/DDBJ whole genome shotgun (WGS) entry which is preliminary data.</text>
</comment>
<feature type="transmembrane region" description="Helical" evidence="1">
    <location>
        <begin position="76"/>
        <end position="93"/>
    </location>
</feature>
<dbReference type="InterPro" id="IPR010640">
    <property type="entry name" value="Low_temperature_requirement_A"/>
</dbReference>
<name>A0ABQ3W8V8_9LACO</name>
<feature type="transmembrane region" description="Helical" evidence="1">
    <location>
        <begin position="140"/>
        <end position="159"/>
    </location>
</feature>
<dbReference type="Proteomes" id="UP000616547">
    <property type="component" value="Unassembled WGS sequence"/>
</dbReference>
<reference evidence="3" key="1">
    <citation type="submission" date="2021-01" db="EMBL/GenBank/DDBJ databases">
        <title>Draft genome sequence of Nasalis larvatus strain YZ03.</title>
        <authorList>
            <person name="Suzuki-Hashido N."/>
            <person name="Tsuchida S."/>
            <person name="Hayakawa T."/>
        </authorList>
    </citation>
    <scope>NUCLEOTIDE SEQUENCE [LARGE SCALE GENOMIC DNA]</scope>
    <source>
        <strain evidence="3">YZ03</strain>
    </source>
</reference>
<accession>A0ABQ3W8V8</accession>
<feature type="transmembrane region" description="Helical" evidence="1">
    <location>
        <begin position="226"/>
        <end position="247"/>
    </location>
</feature>
<evidence type="ECO:0000313" key="2">
    <source>
        <dbReference type="EMBL" id="GHW02209.1"/>
    </source>
</evidence>